<evidence type="ECO:0000259" key="1">
    <source>
        <dbReference type="Pfam" id="PF11706"/>
    </source>
</evidence>
<evidence type="ECO:0000313" key="3">
    <source>
        <dbReference type="Proteomes" id="UP000609879"/>
    </source>
</evidence>
<reference evidence="2 3" key="1">
    <citation type="submission" date="2021-01" db="EMBL/GenBank/DDBJ databases">
        <title>Whole genome shotgun sequence of Actinoplanes deccanensis NBRC 13994.</title>
        <authorList>
            <person name="Komaki H."/>
            <person name="Tamura T."/>
        </authorList>
    </citation>
    <scope>NUCLEOTIDE SEQUENCE [LARGE SCALE GENOMIC DNA]</scope>
    <source>
        <strain evidence="2 3">NBRC 13994</strain>
    </source>
</reference>
<dbReference type="InterPro" id="IPR023286">
    <property type="entry name" value="ABATE_dom_sf"/>
</dbReference>
<comment type="caution">
    <text evidence="2">The sequence shown here is derived from an EMBL/GenBank/DDBJ whole genome shotgun (WGS) entry which is preliminary data.</text>
</comment>
<dbReference type="EMBL" id="BOMI01000021">
    <property type="protein sequence ID" value="GID72677.1"/>
    <property type="molecule type" value="Genomic_DNA"/>
</dbReference>
<sequence>MIGVRVREVDVAQRDRTPDLLDAPALASASARLVLDPGGGVRLDDGSGDIAAHAGRILLAVHDAQLTGAWQRMKLCRNPECEVAFWDSSRNTSGVWHDVRTCGNVANLRKSRARRAARAAE</sequence>
<dbReference type="PANTHER" id="PTHR35525">
    <property type="entry name" value="BLL6575 PROTEIN"/>
    <property type="match status" value="1"/>
</dbReference>
<name>A0ABQ3XY49_9ACTN</name>
<dbReference type="Pfam" id="PF11706">
    <property type="entry name" value="zf-CGNR"/>
    <property type="match status" value="1"/>
</dbReference>
<evidence type="ECO:0000313" key="2">
    <source>
        <dbReference type="EMBL" id="GID72677.1"/>
    </source>
</evidence>
<gene>
    <name evidence="2" type="ORF">Ade02nite_13180</name>
</gene>
<dbReference type="PANTHER" id="PTHR35525:SF3">
    <property type="entry name" value="BLL6575 PROTEIN"/>
    <property type="match status" value="1"/>
</dbReference>
<dbReference type="InterPro" id="IPR021005">
    <property type="entry name" value="Znf_CGNR"/>
</dbReference>
<dbReference type="Proteomes" id="UP000609879">
    <property type="component" value="Unassembled WGS sequence"/>
</dbReference>
<dbReference type="SUPFAM" id="SSF160904">
    <property type="entry name" value="Jann2411-like"/>
    <property type="match status" value="1"/>
</dbReference>
<proteinExistence type="predicted"/>
<accession>A0ABQ3XY49</accession>
<organism evidence="2 3">
    <name type="scientific">Paractinoplanes deccanensis</name>
    <dbReference type="NCBI Taxonomy" id="113561"/>
    <lineage>
        <taxon>Bacteria</taxon>
        <taxon>Bacillati</taxon>
        <taxon>Actinomycetota</taxon>
        <taxon>Actinomycetes</taxon>
        <taxon>Micromonosporales</taxon>
        <taxon>Micromonosporaceae</taxon>
        <taxon>Paractinoplanes</taxon>
    </lineage>
</organism>
<keyword evidence="3" id="KW-1185">Reference proteome</keyword>
<feature type="domain" description="Zinc finger CGNR" evidence="1">
    <location>
        <begin position="72"/>
        <end position="115"/>
    </location>
</feature>
<dbReference type="InterPro" id="IPR010852">
    <property type="entry name" value="ABATE"/>
</dbReference>
<dbReference type="Gene3D" id="1.10.3300.10">
    <property type="entry name" value="Jann2411-like domain"/>
    <property type="match status" value="1"/>
</dbReference>
<protein>
    <recommendedName>
        <fullName evidence="1">Zinc finger CGNR domain-containing protein</fullName>
    </recommendedName>
</protein>